<organism evidence="7 8">
    <name type="scientific">Crinalium epipsammum PCC 9333</name>
    <dbReference type="NCBI Taxonomy" id="1173022"/>
    <lineage>
        <taxon>Bacteria</taxon>
        <taxon>Bacillati</taxon>
        <taxon>Cyanobacteriota</taxon>
        <taxon>Cyanophyceae</taxon>
        <taxon>Gomontiellales</taxon>
        <taxon>Gomontiellaceae</taxon>
        <taxon>Crinalium</taxon>
    </lineage>
</organism>
<dbReference type="InterPro" id="IPR051212">
    <property type="entry name" value="Type-I_RE_S_subunit"/>
</dbReference>
<evidence type="ECO:0000256" key="1">
    <source>
        <dbReference type="ARBA" id="ARBA00010923"/>
    </source>
</evidence>
<feature type="domain" description="Type I restriction modification DNA specificity" evidence="6">
    <location>
        <begin position="93"/>
        <end position="268"/>
    </location>
</feature>
<sequence>MDLNKHTNATTLLEKHFDIAFAAPDGIKKLRELILSLAMQGKLVPQDPSDQPASELLKEIEAEKERLIKEGKIKKSQPLPEIKPDEIPYDLPNSWEWVRIEQLVSKIGSGSTPRGGKDAYEIEGIPFLRSQNIWNNEIRLDDVAFISEETHRKMIATKVISMDILLNITGASLGRCAIVPDDFAEANVSQHVTIIRCVNPEIRRFIHCLLLSPYGQSMIWSRQVGMSREGLSKKVLEQFQIPLPPLAEQRRLIAKIDELMARCDELERLRSDRDRKQITVHNSALNRLIIAKDQSDFNTAWQFITQHFSELYSVKENVTELRKAILQLAVMGKLVPQDPNDQPASELLKEIEKEKERLVKEGKIKKSQPLPKIKLDEVPYNLPTSWEWTNLQDLFAVVTDGDHQAPPKVDDGIPFLVIGNLNTGKVTWENCRFVPHDYYESIDWGRKPSKNDILYTVTGSYGIPIFIDSNRKFCVQRHVAILKSVESSPTEYITHLLKSKYAFNYATSVATGIAQKTVPLSGLRRMPIAVPPMNEQHRIVAKIDQLMALCDNIEKQIDTANSKQTNLLNAVMTKV</sequence>
<evidence type="ECO:0000313" key="7">
    <source>
        <dbReference type="EMBL" id="AFZ12010.1"/>
    </source>
</evidence>
<evidence type="ECO:0000313" key="8">
    <source>
        <dbReference type="Proteomes" id="UP000010472"/>
    </source>
</evidence>
<name>K9VXY7_9CYAN</name>
<feature type="domain" description="Type I restriction modification DNA specificity" evidence="6">
    <location>
        <begin position="386"/>
        <end position="557"/>
    </location>
</feature>
<dbReference type="PANTHER" id="PTHR43140">
    <property type="entry name" value="TYPE-1 RESTRICTION ENZYME ECOKI SPECIFICITY PROTEIN"/>
    <property type="match status" value="1"/>
</dbReference>
<gene>
    <name evidence="7" type="ORF">Cri9333_1101</name>
</gene>
<dbReference type="HOGENOM" id="CLU_021095_10_4_3"/>
<keyword evidence="2" id="KW-0680">Restriction system</keyword>
<dbReference type="Gene3D" id="3.90.220.20">
    <property type="entry name" value="DNA methylase specificity domains"/>
    <property type="match status" value="2"/>
</dbReference>
<evidence type="ECO:0000256" key="3">
    <source>
        <dbReference type="ARBA" id="ARBA00023125"/>
    </source>
</evidence>
<dbReference type="GO" id="GO:0003677">
    <property type="term" value="F:DNA binding"/>
    <property type="evidence" value="ECO:0007669"/>
    <property type="project" value="UniProtKB-KW"/>
</dbReference>
<dbReference type="REBASE" id="58083">
    <property type="entry name" value="S.Cep9333ORF1099P"/>
</dbReference>
<dbReference type="OrthoDB" id="9815652at2"/>
<dbReference type="InterPro" id="IPR044946">
    <property type="entry name" value="Restrct_endonuc_typeI_TRD_sf"/>
</dbReference>
<dbReference type="PANTHER" id="PTHR43140:SF1">
    <property type="entry name" value="TYPE I RESTRICTION ENZYME ECOKI SPECIFICITY SUBUNIT"/>
    <property type="match status" value="1"/>
</dbReference>
<evidence type="ECO:0000256" key="2">
    <source>
        <dbReference type="ARBA" id="ARBA00022747"/>
    </source>
</evidence>
<keyword evidence="3" id="KW-0238">DNA-binding</keyword>
<dbReference type="KEGG" id="cep:Cri9333_1101"/>
<dbReference type="AlphaFoldDB" id="K9VXY7"/>
<dbReference type="EMBL" id="CP003620">
    <property type="protein sequence ID" value="AFZ12010.1"/>
    <property type="molecule type" value="Genomic_DNA"/>
</dbReference>
<keyword evidence="5" id="KW-0175">Coiled coil</keyword>
<protein>
    <submittedName>
        <fullName evidence="7">Restriction modification system DNA specificity domain protein</fullName>
    </submittedName>
</protein>
<feature type="coiled-coil region" evidence="5">
    <location>
        <begin position="249"/>
        <end position="276"/>
    </location>
</feature>
<dbReference type="CDD" id="cd17256">
    <property type="entry name" value="RMtype1_S_EcoJA65PI-TRD1-CR1_like"/>
    <property type="match status" value="1"/>
</dbReference>
<dbReference type="eggNOG" id="COG0732">
    <property type="taxonomic scope" value="Bacteria"/>
</dbReference>
<evidence type="ECO:0000256" key="5">
    <source>
        <dbReference type="SAM" id="Coils"/>
    </source>
</evidence>
<evidence type="ECO:0000256" key="4">
    <source>
        <dbReference type="ARBA" id="ARBA00038652"/>
    </source>
</evidence>
<evidence type="ECO:0000259" key="6">
    <source>
        <dbReference type="Pfam" id="PF01420"/>
    </source>
</evidence>
<accession>K9VXY7</accession>
<dbReference type="SUPFAM" id="SSF116734">
    <property type="entry name" value="DNA methylase specificity domain"/>
    <property type="match status" value="2"/>
</dbReference>
<dbReference type="PATRIC" id="fig|1173022.3.peg.1192"/>
<dbReference type="STRING" id="1173022.Cri9333_1101"/>
<comment type="subunit">
    <text evidence="4">The methyltransferase is composed of M and S polypeptides.</text>
</comment>
<comment type="similarity">
    <text evidence="1">Belongs to the type-I restriction system S methylase family.</text>
</comment>
<dbReference type="RefSeq" id="WP_015202132.1">
    <property type="nucleotide sequence ID" value="NC_019753.1"/>
</dbReference>
<dbReference type="Pfam" id="PF01420">
    <property type="entry name" value="Methylase_S"/>
    <property type="match status" value="2"/>
</dbReference>
<keyword evidence="8" id="KW-1185">Reference proteome</keyword>
<dbReference type="CDD" id="cd17246">
    <property type="entry name" value="RMtype1_S_SonII-TRD2-CR2_like"/>
    <property type="match status" value="1"/>
</dbReference>
<dbReference type="InterPro" id="IPR000055">
    <property type="entry name" value="Restrct_endonuc_typeI_TRD"/>
</dbReference>
<dbReference type="Proteomes" id="UP000010472">
    <property type="component" value="Chromosome"/>
</dbReference>
<dbReference type="GO" id="GO:0009307">
    <property type="term" value="P:DNA restriction-modification system"/>
    <property type="evidence" value="ECO:0007669"/>
    <property type="project" value="UniProtKB-KW"/>
</dbReference>
<reference evidence="7 8" key="1">
    <citation type="submission" date="2012-06" db="EMBL/GenBank/DDBJ databases">
        <title>Finished chromosome of genome of Crinalium epipsammum PCC 9333.</title>
        <authorList>
            <consortium name="US DOE Joint Genome Institute"/>
            <person name="Gugger M."/>
            <person name="Coursin T."/>
            <person name="Rippka R."/>
            <person name="Tandeau De Marsac N."/>
            <person name="Huntemann M."/>
            <person name="Wei C.-L."/>
            <person name="Han J."/>
            <person name="Detter J.C."/>
            <person name="Han C."/>
            <person name="Tapia R."/>
            <person name="Davenport K."/>
            <person name="Daligault H."/>
            <person name="Erkkila T."/>
            <person name="Gu W."/>
            <person name="Munk A.C.C."/>
            <person name="Teshima H."/>
            <person name="Xu Y."/>
            <person name="Chain P."/>
            <person name="Chen A."/>
            <person name="Krypides N."/>
            <person name="Mavromatis K."/>
            <person name="Markowitz V."/>
            <person name="Szeto E."/>
            <person name="Ivanova N."/>
            <person name="Mikhailova N."/>
            <person name="Ovchinnikova G."/>
            <person name="Pagani I."/>
            <person name="Pati A."/>
            <person name="Goodwin L."/>
            <person name="Peters L."/>
            <person name="Pitluck S."/>
            <person name="Woyke T."/>
            <person name="Kerfeld C."/>
        </authorList>
    </citation>
    <scope>NUCLEOTIDE SEQUENCE [LARGE SCALE GENOMIC DNA]</scope>
    <source>
        <strain evidence="7 8">PCC 9333</strain>
    </source>
</reference>
<proteinExistence type="inferred from homology"/>